<protein>
    <submittedName>
        <fullName evidence="1">Uncharacterized protein</fullName>
    </submittedName>
</protein>
<dbReference type="EMBL" id="RBUN01000221">
    <property type="protein sequence ID" value="RMV19010.1"/>
    <property type="molecule type" value="Genomic_DNA"/>
</dbReference>
<evidence type="ECO:0000313" key="2">
    <source>
        <dbReference type="Proteomes" id="UP000272703"/>
    </source>
</evidence>
<sequence>MSEFPRHRHTGISDIHYGIDLGMLGEAALQAFLAEWLKSETGRAPYEAEPASISSFVPDYGLGSTALNETGKDTLIKARVCQGAYRDELVVHW</sequence>
<comment type="caution">
    <text evidence="1">The sequence shown here is derived from an EMBL/GenBank/DDBJ whole genome shotgun (WGS) entry which is preliminary data.</text>
</comment>
<gene>
    <name evidence="1" type="ORF">ALP16_200164</name>
</gene>
<accession>A0A3M6AIG8</accession>
<dbReference type="Proteomes" id="UP000272703">
    <property type="component" value="Unassembled WGS sequence"/>
</dbReference>
<evidence type="ECO:0000313" key="1">
    <source>
        <dbReference type="EMBL" id="RMV19010.1"/>
    </source>
</evidence>
<name>A0A3M6AIG8_PSESS</name>
<organism evidence="1 2">
    <name type="scientific">Pseudomonas savastanoi</name>
    <name type="common">Pseudomonas syringae pv. savastanoi</name>
    <dbReference type="NCBI Taxonomy" id="29438"/>
    <lineage>
        <taxon>Bacteria</taxon>
        <taxon>Pseudomonadati</taxon>
        <taxon>Pseudomonadota</taxon>
        <taxon>Gammaproteobacteria</taxon>
        <taxon>Pseudomonadales</taxon>
        <taxon>Pseudomonadaceae</taxon>
        <taxon>Pseudomonas</taxon>
    </lineage>
</organism>
<dbReference type="RefSeq" id="WP_054070936.1">
    <property type="nucleotide sequence ID" value="NZ_RBUM01000064.1"/>
</dbReference>
<proteinExistence type="predicted"/>
<reference evidence="1 2" key="1">
    <citation type="submission" date="2018-08" db="EMBL/GenBank/DDBJ databases">
        <title>Recombination of ecologically and evolutionarily significant loci maintains genetic cohesion in the Pseudomonas syringae species complex.</title>
        <authorList>
            <person name="Dillon M."/>
            <person name="Thakur S."/>
            <person name="Almeida R.N.D."/>
            <person name="Weir B.S."/>
            <person name="Guttman D.S."/>
        </authorList>
    </citation>
    <scope>NUCLEOTIDE SEQUENCE [LARGE SCALE GENOMIC DNA]</scope>
    <source>
        <strain evidence="1 2">ICMP 11897</strain>
    </source>
</reference>
<dbReference type="AlphaFoldDB" id="A0A3M6AIG8"/>